<dbReference type="PATRIC" id="fig|1235802.3.peg.2202"/>
<dbReference type="HOGENOM" id="CLU_133627_0_0_9"/>
<keyword evidence="1" id="KW-0812">Transmembrane</keyword>
<keyword evidence="1" id="KW-0472">Membrane</keyword>
<comment type="caution">
    <text evidence="2">The sequence shown here is derived from an EMBL/GenBank/DDBJ whole genome shotgun (WGS) entry which is preliminary data.</text>
</comment>
<keyword evidence="3" id="KW-1185">Reference proteome</keyword>
<dbReference type="STRING" id="1235802.C823_02071"/>
<name>N2APA9_9FIRM</name>
<dbReference type="OrthoDB" id="3174166at2"/>
<feature type="transmembrane region" description="Helical" evidence="1">
    <location>
        <begin position="44"/>
        <end position="60"/>
    </location>
</feature>
<keyword evidence="1" id="KW-1133">Transmembrane helix</keyword>
<dbReference type="Proteomes" id="UP000012589">
    <property type="component" value="Unassembled WGS sequence"/>
</dbReference>
<dbReference type="EMBL" id="AQFT01000066">
    <property type="protein sequence ID" value="EMZ27930.1"/>
    <property type="molecule type" value="Genomic_DNA"/>
</dbReference>
<dbReference type="AlphaFoldDB" id="N2APA9"/>
<evidence type="ECO:0008006" key="4">
    <source>
        <dbReference type="Google" id="ProtNLM"/>
    </source>
</evidence>
<accession>N2APA9</accession>
<feature type="transmembrane region" description="Helical" evidence="1">
    <location>
        <begin position="21"/>
        <end position="38"/>
    </location>
</feature>
<evidence type="ECO:0000313" key="2">
    <source>
        <dbReference type="EMBL" id="EMZ27930.1"/>
    </source>
</evidence>
<organism evidence="2 3">
    <name type="scientific">Eubacterium plexicaudatum ASF492</name>
    <dbReference type="NCBI Taxonomy" id="1235802"/>
    <lineage>
        <taxon>Bacteria</taxon>
        <taxon>Bacillati</taxon>
        <taxon>Bacillota</taxon>
        <taxon>Clostridia</taxon>
        <taxon>Eubacteriales</taxon>
        <taxon>Eubacteriaceae</taxon>
        <taxon>Eubacterium</taxon>
    </lineage>
</organism>
<evidence type="ECO:0000313" key="3">
    <source>
        <dbReference type="Proteomes" id="UP000012589"/>
    </source>
</evidence>
<sequence>MNGFRQRMTRFMYGRYGNDQLSRVFLGLAMVCLIVNLFTDLAVFYVAGLLLLIYSMYRSFSKDISKMSAQNQKYLNWRYRRIAKYNSTKKRLAQRKEYRFYTCPGCTQKVRVPRGRGKIAITCPKCRAEFIKKS</sequence>
<dbReference type="eggNOG" id="COG4416">
    <property type="taxonomic scope" value="Bacteria"/>
</dbReference>
<proteinExistence type="predicted"/>
<evidence type="ECO:0000256" key="1">
    <source>
        <dbReference type="SAM" id="Phobius"/>
    </source>
</evidence>
<reference evidence="2 3" key="1">
    <citation type="journal article" date="2014" name="Genome Announc.">
        <title>Draft genome sequences of the altered schaedler flora, a defined bacterial community from gnotobiotic mice.</title>
        <authorList>
            <person name="Wannemuehler M.J."/>
            <person name="Overstreet A.M."/>
            <person name="Ward D.V."/>
            <person name="Phillips G.J."/>
        </authorList>
    </citation>
    <scope>NUCLEOTIDE SEQUENCE [LARGE SCALE GENOMIC DNA]</scope>
    <source>
        <strain evidence="2 3">ASF492</strain>
    </source>
</reference>
<protein>
    <recommendedName>
        <fullName evidence="4">Zn-finger containing protein</fullName>
    </recommendedName>
</protein>
<gene>
    <name evidence="2" type="ORF">C823_02071</name>
</gene>